<evidence type="ECO:0008006" key="9">
    <source>
        <dbReference type="Google" id="ProtNLM"/>
    </source>
</evidence>
<dbReference type="AlphaFoldDB" id="A0A2Z6M824"/>
<evidence type="ECO:0000256" key="2">
    <source>
        <dbReference type="ARBA" id="ARBA00022490"/>
    </source>
</evidence>
<feature type="non-terminal residue" evidence="7">
    <location>
        <position position="1"/>
    </location>
</feature>
<evidence type="ECO:0000313" key="7">
    <source>
        <dbReference type="EMBL" id="GAU18378.1"/>
    </source>
</evidence>
<dbReference type="InterPro" id="IPR000048">
    <property type="entry name" value="IQ_motif_EF-hand-BS"/>
</dbReference>
<organism evidence="7 8">
    <name type="scientific">Trifolium subterraneum</name>
    <name type="common">Subterranean clover</name>
    <dbReference type="NCBI Taxonomy" id="3900"/>
    <lineage>
        <taxon>Eukaryota</taxon>
        <taxon>Viridiplantae</taxon>
        <taxon>Streptophyta</taxon>
        <taxon>Embryophyta</taxon>
        <taxon>Tracheophyta</taxon>
        <taxon>Spermatophyta</taxon>
        <taxon>Magnoliopsida</taxon>
        <taxon>eudicotyledons</taxon>
        <taxon>Gunneridae</taxon>
        <taxon>Pentapetalae</taxon>
        <taxon>rosids</taxon>
        <taxon>fabids</taxon>
        <taxon>Fabales</taxon>
        <taxon>Fabaceae</taxon>
        <taxon>Papilionoideae</taxon>
        <taxon>50 kb inversion clade</taxon>
        <taxon>NPAAA clade</taxon>
        <taxon>Hologalegina</taxon>
        <taxon>IRL clade</taxon>
        <taxon>Trifolieae</taxon>
        <taxon>Trifolium</taxon>
    </lineage>
</organism>
<dbReference type="SMART" id="SM00015">
    <property type="entry name" value="IQ"/>
    <property type="match status" value="17"/>
</dbReference>
<dbReference type="GO" id="GO:0005516">
    <property type="term" value="F:calmodulin binding"/>
    <property type="evidence" value="ECO:0007669"/>
    <property type="project" value="UniProtKB-KW"/>
</dbReference>
<evidence type="ECO:0000256" key="3">
    <source>
        <dbReference type="ARBA" id="ARBA00022737"/>
    </source>
</evidence>
<dbReference type="Gene3D" id="1.20.5.190">
    <property type="match status" value="9"/>
</dbReference>
<feature type="repeat" description="ARM" evidence="5">
    <location>
        <begin position="783"/>
        <end position="816"/>
    </location>
</feature>
<dbReference type="InterPro" id="IPR051185">
    <property type="entry name" value="ASPM"/>
</dbReference>
<feature type="coiled-coil region" evidence="6">
    <location>
        <begin position="711"/>
        <end position="745"/>
    </location>
</feature>
<dbReference type="InterPro" id="IPR011989">
    <property type="entry name" value="ARM-like"/>
</dbReference>
<reference evidence="8" key="1">
    <citation type="journal article" date="2017" name="Front. Plant Sci.">
        <title>Climate Clever Clovers: New Paradigm to Reduce the Environmental Footprint of Ruminants by Breeding Low Methanogenic Forages Utilizing Haplotype Variation.</title>
        <authorList>
            <person name="Kaur P."/>
            <person name="Appels R."/>
            <person name="Bayer P.E."/>
            <person name="Keeble-Gagnere G."/>
            <person name="Wang J."/>
            <person name="Hirakawa H."/>
            <person name="Shirasawa K."/>
            <person name="Vercoe P."/>
            <person name="Stefanova K."/>
            <person name="Durmic Z."/>
            <person name="Nichols P."/>
            <person name="Revell C."/>
            <person name="Isobe S.N."/>
            <person name="Edwards D."/>
            <person name="Erskine W."/>
        </authorList>
    </citation>
    <scope>NUCLEOTIDE SEQUENCE [LARGE SCALE GENOMIC DNA]</scope>
    <source>
        <strain evidence="8">cv. Daliak</strain>
    </source>
</reference>
<dbReference type="GO" id="GO:0005737">
    <property type="term" value="C:cytoplasm"/>
    <property type="evidence" value="ECO:0007669"/>
    <property type="project" value="UniProtKB-SubCell"/>
</dbReference>
<name>A0A2Z6M824_TRISU</name>
<dbReference type="GO" id="GO:0000922">
    <property type="term" value="C:spindle pole"/>
    <property type="evidence" value="ECO:0007669"/>
    <property type="project" value="TreeGrafter"/>
</dbReference>
<keyword evidence="3" id="KW-0677">Repeat</keyword>
<proteinExistence type="predicted"/>
<dbReference type="OrthoDB" id="2148418at2759"/>
<keyword evidence="4" id="KW-0112">Calmodulin-binding</keyword>
<dbReference type="PROSITE" id="PS50096">
    <property type="entry name" value="IQ"/>
    <property type="match status" value="13"/>
</dbReference>
<dbReference type="SMART" id="SM00185">
    <property type="entry name" value="ARM"/>
    <property type="match status" value="1"/>
</dbReference>
<dbReference type="GO" id="GO:0051295">
    <property type="term" value="P:establishment of meiotic spindle localization"/>
    <property type="evidence" value="ECO:0007669"/>
    <property type="project" value="TreeGrafter"/>
</dbReference>
<keyword evidence="6" id="KW-0175">Coiled coil</keyword>
<dbReference type="PANTHER" id="PTHR22706">
    <property type="entry name" value="ASSEMBLY FACTOR FOR SPINDLE MICROTUBULES"/>
    <property type="match status" value="1"/>
</dbReference>
<protein>
    <recommendedName>
        <fullName evidence="9">Abnormal spindle-like microcephaly-associated protein ASH domain-containing protein</fullName>
    </recommendedName>
</protein>
<dbReference type="PROSITE" id="PS50176">
    <property type="entry name" value="ARM_REPEAT"/>
    <property type="match status" value="1"/>
</dbReference>
<dbReference type="Proteomes" id="UP000242715">
    <property type="component" value="Unassembled WGS sequence"/>
</dbReference>
<sequence>VLQISELLQYNGACSDRSVVILVVFLASQLFVKKKVDQLNFHKLLGASGQKTNLRSLRTVQCHSSSESAQKPYASDVCDNEDAARKFKVIQTWWQDMADRNCSMQPVVSILRISRTIESNTTIRRENAARTIQSHVRGLGVRRKFLKMVNAVVLLQSVFRAWLKVRQESVCMIFSTGQIYDFSCETLKQSEIYERYAMLFYHRYSFLRLKKSAQLIQKSVRSWLYWRSQQGCSISPDIMIIDMVAAATTVQKFVRGWMARSRYIHQLEQKEKALNLAEQKLIFDLETKAAVSIQLAWKNYICCKSTRKEHLFATKIQCNFRRWLLRKQFLNRIQAVIKIQSYFRMWRCVNAIQNLKSMFKAVIVIQSFLRGWIARKDACACRNKIVEIQRYCRGWLVKRNFLFQRGAIIKIQRYCRGWLVKRNFLFQRDAIIKIQRYFRGWIVKRNFLFQRDSIIKIQRYCRGWLVKRKFLLQRDAIIKIQSVSRSLKCQKTLNCHKDAALEIQRFIRGHLTRNRILGSASKSRAANTGSCTSRPVGLRSFQLEAFMSAVVKLQRWWKGLLLLKLRIRSAIIIQSCTRGWIARRKATVETHCINVMEALKSQEYAALELQRYIRGHLTRNLLLGSASKLRAVAAGYTSKPTGCCSFQLELFLFQVVKLQRWWKYLMLHKLMTKSAIIIQSHIRGWIARRKAIVYKHHIIVIQSHWKGYVARKQSTKELMDLRSRLQEFSKNIDDSKRLINRLLAALSLLLNMKSLSNLLHTCSTLDLATGHSQRCCEELVAAGAIDTLLRLIGSISRSIPDQEVLKHVLSTLRNLARYPHLLEVLIQRHNSIQTIVLELLRNKEEGFFIASELLKKICSTHKGVDAILKSPALLKRLRSLVEELTRKTTYQKRNVRGPTPSSVGIVRENTDRRLKEAIEILKLLTNP</sequence>
<dbReference type="Pfam" id="PF00612">
    <property type="entry name" value="IQ"/>
    <property type="match status" value="14"/>
</dbReference>
<dbReference type="InterPro" id="IPR027417">
    <property type="entry name" value="P-loop_NTPase"/>
</dbReference>
<dbReference type="PANTHER" id="PTHR22706:SF1">
    <property type="entry name" value="ASSEMBLY FACTOR FOR SPINDLE MICROTUBULES"/>
    <property type="match status" value="1"/>
</dbReference>
<evidence type="ECO:0000256" key="4">
    <source>
        <dbReference type="ARBA" id="ARBA00022860"/>
    </source>
</evidence>
<accession>A0A2Z6M824</accession>
<evidence type="ECO:0000313" key="8">
    <source>
        <dbReference type="Proteomes" id="UP000242715"/>
    </source>
</evidence>
<comment type="subcellular location">
    <subcellularLocation>
        <location evidence="1">Cytoplasm</location>
    </subcellularLocation>
</comment>
<evidence type="ECO:0000256" key="6">
    <source>
        <dbReference type="SAM" id="Coils"/>
    </source>
</evidence>
<keyword evidence="8" id="KW-1185">Reference proteome</keyword>
<evidence type="ECO:0000256" key="1">
    <source>
        <dbReference type="ARBA" id="ARBA00004496"/>
    </source>
</evidence>
<dbReference type="SUPFAM" id="SSF48371">
    <property type="entry name" value="ARM repeat"/>
    <property type="match status" value="1"/>
</dbReference>
<dbReference type="Gene3D" id="1.25.10.10">
    <property type="entry name" value="Leucine-rich Repeat Variant"/>
    <property type="match status" value="1"/>
</dbReference>
<gene>
    <name evidence="7" type="ORF">TSUD_202670</name>
</gene>
<dbReference type="SUPFAM" id="SSF52540">
    <property type="entry name" value="P-loop containing nucleoside triphosphate hydrolases"/>
    <property type="match status" value="5"/>
</dbReference>
<dbReference type="InterPro" id="IPR016024">
    <property type="entry name" value="ARM-type_fold"/>
</dbReference>
<evidence type="ECO:0000256" key="5">
    <source>
        <dbReference type="PROSITE-ProRule" id="PRU00259"/>
    </source>
</evidence>
<dbReference type="EMBL" id="DF973182">
    <property type="protein sequence ID" value="GAU18378.1"/>
    <property type="molecule type" value="Genomic_DNA"/>
</dbReference>
<dbReference type="GO" id="GO:0007051">
    <property type="term" value="P:spindle organization"/>
    <property type="evidence" value="ECO:0007669"/>
    <property type="project" value="TreeGrafter"/>
</dbReference>
<keyword evidence="2" id="KW-0963">Cytoplasm</keyword>
<dbReference type="InterPro" id="IPR000225">
    <property type="entry name" value="Armadillo"/>
</dbReference>
<dbReference type="GO" id="GO:0000278">
    <property type="term" value="P:mitotic cell cycle"/>
    <property type="evidence" value="ECO:0007669"/>
    <property type="project" value="TreeGrafter"/>
</dbReference>